<keyword evidence="3" id="KW-1185">Reference proteome</keyword>
<dbReference type="SUPFAM" id="SSF53850">
    <property type="entry name" value="Periplasmic binding protein-like II"/>
    <property type="match status" value="1"/>
</dbReference>
<gene>
    <name evidence="2" type="ORF">G4Y79_13100</name>
</gene>
<dbReference type="Proteomes" id="UP000594468">
    <property type="component" value="Chromosome"/>
</dbReference>
<dbReference type="InterPro" id="IPR039424">
    <property type="entry name" value="SBP_5"/>
</dbReference>
<protein>
    <submittedName>
        <fullName evidence="2">Peptide ABC transporter substrate-binding protein</fullName>
    </submittedName>
</protein>
<accession>A0A7S8E5B6</accession>
<evidence type="ECO:0000313" key="3">
    <source>
        <dbReference type="Proteomes" id="UP000594468"/>
    </source>
</evidence>
<dbReference type="GO" id="GO:1904680">
    <property type="term" value="F:peptide transmembrane transporter activity"/>
    <property type="evidence" value="ECO:0007669"/>
    <property type="project" value="TreeGrafter"/>
</dbReference>
<dbReference type="CDD" id="cd08513">
    <property type="entry name" value="PBP2_thermophilic_Hb8_like"/>
    <property type="match status" value="1"/>
</dbReference>
<dbReference type="Pfam" id="PF00496">
    <property type="entry name" value="SBP_bac_5"/>
    <property type="match status" value="1"/>
</dbReference>
<dbReference type="PIRSF" id="PIRSF002741">
    <property type="entry name" value="MppA"/>
    <property type="match status" value="1"/>
</dbReference>
<dbReference type="KEGG" id="pmet:G4Y79_13100"/>
<feature type="domain" description="Solute-binding protein family 5" evidence="1">
    <location>
        <begin position="72"/>
        <end position="478"/>
    </location>
</feature>
<evidence type="ECO:0000259" key="1">
    <source>
        <dbReference type="Pfam" id="PF00496"/>
    </source>
</evidence>
<dbReference type="GO" id="GO:0042597">
    <property type="term" value="C:periplasmic space"/>
    <property type="evidence" value="ECO:0007669"/>
    <property type="project" value="UniProtKB-ARBA"/>
</dbReference>
<name>A0A7S8E5B6_9CHLR</name>
<dbReference type="InterPro" id="IPR030678">
    <property type="entry name" value="Peptide/Ni-bd"/>
</dbReference>
<dbReference type="InterPro" id="IPR000914">
    <property type="entry name" value="SBP_5_dom"/>
</dbReference>
<sequence length="574" mass="62292">MKRLSFRLVSLVLALVMALGAFGTTFAQGNTLNILYWQAVSILNPYLSGGTKDLEAASLILEPLAWFGPEGELVPALAADIPTLENGGISEDSTQITWTLKEGIVWSDGTPFTASDVVFTWEYCTNPETGCSGLSFYDGVTEVVAVDDLTVQVTFEAPQPYPYLPFVSYSAPILQEAQFAECTGAAAATCTDQNFGPIGTGPFMVETFLPNDVVEFVANPNFRGAAEGKPYFQRVVFKGGGDAESAARAVLETGEMDYAWNLQISPEILNSMEAAGMGQVIVGFAGSLERILLNQTNASSDLPEGVRSTNVDGSNPHPFLTNPVISHAMSMAIDRTIISEQLYGPGGQALCNVVSGPPRNVSPNNDDCLTQDIEGANAMLDEAGIVDSDGDGIREYEGTPLSVLYQTSTNAVRQSTQALIKQWWSEIGIETELRNIDSSVFFGGDPSSPDTYQKFYADVEMFTSGTNGPDAQSFLVRWICGEFPGPENGWLGRNVPRHCDPEYDALYEELTAESDPERRSELTIQLNDILIENGAIIPLIYRADVSAVSNTIEGIQMNGWDTELWNIEDWTRAE</sequence>
<dbReference type="EMBL" id="CP062983">
    <property type="protein sequence ID" value="QPC80649.1"/>
    <property type="molecule type" value="Genomic_DNA"/>
</dbReference>
<dbReference type="Gene3D" id="3.10.105.10">
    <property type="entry name" value="Dipeptide-binding Protein, Domain 3"/>
    <property type="match status" value="1"/>
</dbReference>
<organism evidence="2 3">
    <name type="scientific">Phototrophicus methaneseepsis</name>
    <dbReference type="NCBI Taxonomy" id="2710758"/>
    <lineage>
        <taxon>Bacteria</taxon>
        <taxon>Bacillati</taxon>
        <taxon>Chloroflexota</taxon>
        <taxon>Candidatus Thermofontia</taxon>
        <taxon>Phototrophicales</taxon>
        <taxon>Phototrophicaceae</taxon>
        <taxon>Phototrophicus</taxon>
    </lineage>
</organism>
<dbReference type="GO" id="GO:0043190">
    <property type="term" value="C:ATP-binding cassette (ABC) transporter complex"/>
    <property type="evidence" value="ECO:0007669"/>
    <property type="project" value="InterPro"/>
</dbReference>
<reference evidence="2 3" key="1">
    <citation type="submission" date="2020-02" db="EMBL/GenBank/DDBJ databases">
        <authorList>
            <person name="Zheng R.K."/>
            <person name="Sun C.M."/>
        </authorList>
    </citation>
    <scope>NUCLEOTIDE SEQUENCE [LARGE SCALE GENOMIC DNA]</scope>
    <source>
        <strain evidence="3">rifampicinis</strain>
    </source>
</reference>
<dbReference type="PANTHER" id="PTHR30290:SF65">
    <property type="entry name" value="MONOACYL PHOSPHATIDYLINOSITOL TETRAMANNOSIDE-BINDING PROTEIN LPQW-RELATED"/>
    <property type="match status" value="1"/>
</dbReference>
<dbReference type="GO" id="GO:0015833">
    <property type="term" value="P:peptide transport"/>
    <property type="evidence" value="ECO:0007669"/>
    <property type="project" value="TreeGrafter"/>
</dbReference>
<dbReference type="RefSeq" id="WP_195168724.1">
    <property type="nucleotide sequence ID" value="NZ_CP062983.1"/>
</dbReference>
<dbReference type="AlphaFoldDB" id="A0A7S8E5B6"/>
<dbReference type="Gene3D" id="3.40.190.10">
    <property type="entry name" value="Periplasmic binding protein-like II"/>
    <property type="match status" value="1"/>
</dbReference>
<dbReference type="PANTHER" id="PTHR30290">
    <property type="entry name" value="PERIPLASMIC BINDING COMPONENT OF ABC TRANSPORTER"/>
    <property type="match status" value="1"/>
</dbReference>
<evidence type="ECO:0000313" key="2">
    <source>
        <dbReference type="EMBL" id="QPC80649.1"/>
    </source>
</evidence>
<proteinExistence type="predicted"/>